<gene>
    <name evidence="2" type="ORF">RF55_11083</name>
</gene>
<dbReference type="InterPro" id="IPR049163">
    <property type="entry name" value="Pif1-like_2B_dom"/>
</dbReference>
<dbReference type="CDD" id="cd18809">
    <property type="entry name" value="SF1_C_RecD"/>
    <property type="match status" value="1"/>
</dbReference>
<protein>
    <submittedName>
        <fullName evidence="2">Atp-dependent dna helicase pif6-like protein</fullName>
    </submittedName>
</protein>
<reference evidence="2 3" key="1">
    <citation type="submission" date="2015-04" db="EMBL/GenBank/DDBJ databases">
        <title>Lasius niger genome sequencing.</title>
        <authorList>
            <person name="Konorov E.A."/>
            <person name="Nikitin M.A."/>
            <person name="Kirill M.V."/>
            <person name="Chang P."/>
        </authorList>
    </citation>
    <scope>NUCLEOTIDE SEQUENCE [LARGE SCALE GENOMIC DNA]</scope>
    <source>
        <tissue evidence="2">Whole</tissue>
    </source>
</reference>
<dbReference type="Pfam" id="PF21530">
    <property type="entry name" value="Pif1_2B_dom"/>
    <property type="match status" value="1"/>
</dbReference>
<evidence type="ECO:0000259" key="1">
    <source>
        <dbReference type="Pfam" id="PF21530"/>
    </source>
</evidence>
<evidence type="ECO:0000313" key="3">
    <source>
        <dbReference type="Proteomes" id="UP000036403"/>
    </source>
</evidence>
<dbReference type="Proteomes" id="UP000036403">
    <property type="component" value="Unassembled WGS sequence"/>
</dbReference>
<feature type="domain" description="DNA helicase Pif1-like 2B" evidence="1">
    <location>
        <begin position="99"/>
        <end position="138"/>
    </location>
</feature>
<accession>A0A0J7KGC7</accession>
<keyword evidence="2" id="KW-0347">Helicase</keyword>
<organism evidence="2 3">
    <name type="scientific">Lasius niger</name>
    <name type="common">Black garden ant</name>
    <dbReference type="NCBI Taxonomy" id="67767"/>
    <lineage>
        <taxon>Eukaryota</taxon>
        <taxon>Metazoa</taxon>
        <taxon>Ecdysozoa</taxon>
        <taxon>Arthropoda</taxon>
        <taxon>Hexapoda</taxon>
        <taxon>Insecta</taxon>
        <taxon>Pterygota</taxon>
        <taxon>Neoptera</taxon>
        <taxon>Endopterygota</taxon>
        <taxon>Hymenoptera</taxon>
        <taxon>Apocrita</taxon>
        <taxon>Aculeata</taxon>
        <taxon>Formicoidea</taxon>
        <taxon>Formicidae</taxon>
        <taxon>Formicinae</taxon>
        <taxon>Lasius</taxon>
        <taxon>Lasius</taxon>
    </lineage>
</organism>
<keyword evidence="3" id="KW-1185">Reference proteome</keyword>
<dbReference type="STRING" id="67767.A0A0J7KGC7"/>
<name>A0A0J7KGC7_LASNI</name>
<dbReference type="OrthoDB" id="7698864at2759"/>
<evidence type="ECO:0000313" key="2">
    <source>
        <dbReference type="EMBL" id="KMQ89299.1"/>
    </source>
</evidence>
<keyword evidence="2" id="KW-0378">Hydrolase</keyword>
<dbReference type="EMBL" id="LBMM01007929">
    <property type="protein sequence ID" value="KMQ89299.1"/>
    <property type="molecule type" value="Genomic_DNA"/>
</dbReference>
<dbReference type="GO" id="GO:0004386">
    <property type="term" value="F:helicase activity"/>
    <property type="evidence" value="ECO:0007669"/>
    <property type="project" value="UniProtKB-KW"/>
</dbReference>
<dbReference type="InterPro" id="IPR027417">
    <property type="entry name" value="P-loop_NTPase"/>
</dbReference>
<comment type="caution">
    <text evidence="2">The sequence shown here is derived from an EMBL/GenBank/DDBJ whole genome shotgun (WGS) entry which is preliminary data.</text>
</comment>
<proteinExistence type="predicted"/>
<dbReference type="PaxDb" id="67767-A0A0J7KGC7"/>
<dbReference type="PANTHER" id="PTHR10492">
    <property type="match status" value="1"/>
</dbReference>
<keyword evidence="2" id="KW-0547">Nucleotide-binding</keyword>
<sequence length="246" mass="27204">MRVHLNGDVSAEQFSALLLKIGDGEYPESEGKVAIHEGLGSIVTTIADLTARIYPDIANIGEKSMDWLCERAILTPKNDNAAIINDYLLKSFKGEEMNLNPPGFPAHKLFLKVGTPVMLLRNLSPPKLCNGTRLRVKTLQRNVIEATVFTGCAKGESVFIPRIPLTPSDYPFEFKRLQFPLKVCFAMTINKSQGQSLKVAEIDLRESCFSHGQFYVACSRVSSPSSLVILTPEGKTTNVVYKEVLK</sequence>
<dbReference type="AlphaFoldDB" id="A0A0J7KGC7"/>
<dbReference type="PANTHER" id="PTHR10492:SF57">
    <property type="entry name" value="ATP-DEPENDENT DNA HELICASE"/>
    <property type="match status" value="1"/>
</dbReference>
<keyword evidence="2" id="KW-0067">ATP-binding</keyword>
<dbReference type="SUPFAM" id="SSF52540">
    <property type="entry name" value="P-loop containing nucleoside triphosphate hydrolases"/>
    <property type="match status" value="1"/>
</dbReference>